<accession>A0ABY5AY64</accession>
<evidence type="ECO:0000256" key="4">
    <source>
        <dbReference type="ARBA" id="ARBA00022737"/>
    </source>
</evidence>
<dbReference type="Gene3D" id="3.40.50.11380">
    <property type="match status" value="1"/>
</dbReference>
<evidence type="ECO:0000259" key="6">
    <source>
        <dbReference type="Pfam" id="PF13844"/>
    </source>
</evidence>
<evidence type="ECO:0000313" key="7">
    <source>
        <dbReference type="EMBL" id="USR93174.1"/>
    </source>
</evidence>
<evidence type="ECO:0000313" key="8">
    <source>
        <dbReference type="Proteomes" id="UP001056708"/>
    </source>
</evidence>
<dbReference type="InterPro" id="IPR029489">
    <property type="entry name" value="OGT/SEC/SPY_C"/>
</dbReference>
<dbReference type="SUPFAM" id="SSF53756">
    <property type="entry name" value="UDP-Glycosyltransferase/glycogen phosphorylase"/>
    <property type="match status" value="1"/>
</dbReference>
<name>A0ABY5AY64_9CYAN</name>
<keyword evidence="5" id="KW-0802">TPR repeat</keyword>
<dbReference type="InterPro" id="IPR051939">
    <property type="entry name" value="Glycosyltr_41/O-GlcNAc_trsf"/>
</dbReference>
<dbReference type="PANTHER" id="PTHR44835:SF1">
    <property type="entry name" value="PROTEIN O-GLCNAC TRANSFERASE"/>
    <property type="match status" value="1"/>
</dbReference>
<reference evidence="7" key="1">
    <citation type="submission" date="2022-06" db="EMBL/GenBank/DDBJ databases">
        <title>Genome sequence of Phormidium yuhuli AB48 isolated from an industrial photobioreactor environment.</title>
        <authorList>
            <person name="Qiu Y."/>
            <person name="Noonan A.J.C."/>
            <person name="Dofher K."/>
            <person name="Koch M."/>
            <person name="Kieft B."/>
            <person name="Lin X."/>
            <person name="Ziels R.M."/>
            <person name="Hallam S.J."/>
        </authorList>
    </citation>
    <scope>NUCLEOTIDE SEQUENCE</scope>
    <source>
        <strain evidence="7">AB48</strain>
    </source>
</reference>
<keyword evidence="2" id="KW-0328">Glycosyltransferase</keyword>
<evidence type="ECO:0000256" key="1">
    <source>
        <dbReference type="ARBA" id="ARBA00004922"/>
    </source>
</evidence>
<organism evidence="7 8">
    <name type="scientific">Phormidium yuhuli AB48</name>
    <dbReference type="NCBI Taxonomy" id="2940671"/>
    <lineage>
        <taxon>Bacteria</taxon>
        <taxon>Bacillati</taxon>
        <taxon>Cyanobacteriota</taxon>
        <taxon>Cyanophyceae</taxon>
        <taxon>Oscillatoriophycideae</taxon>
        <taxon>Oscillatoriales</taxon>
        <taxon>Oscillatoriaceae</taxon>
        <taxon>Phormidium</taxon>
        <taxon>Phormidium yuhuli</taxon>
    </lineage>
</organism>
<dbReference type="PANTHER" id="PTHR44835">
    <property type="entry name" value="UDP-N-ACETYLGLUCOSAMINE--PEPTIDE N-ACETYLGLUCOSAMINYLTRANSFERASE SPINDLY-RELATED"/>
    <property type="match status" value="1"/>
</dbReference>
<keyword evidence="8" id="KW-1185">Reference proteome</keyword>
<dbReference type="EMBL" id="CP098611">
    <property type="protein sequence ID" value="USR93174.1"/>
    <property type="molecule type" value="Genomic_DNA"/>
</dbReference>
<dbReference type="Pfam" id="PF13844">
    <property type="entry name" value="Glyco_transf_41"/>
    <property type="match status" value="2"/>
</dbReference>
<feature type="domain" description="O-GlcNAc transferase C-terminal" evidence="6">
    <location>
        <begin position="1"/>
        <end position="151"/>
    </location>
</feature>
<evidence type="ECO:0000256" key="3">
    <source>
        <dbReference type="ARBA" id="ARBA00022679"/>
    </source>
</evidence>
<proteinExistence type="predicted"/>
<comment type="pathway">
    <text evidence="1">Protein modification; protein glycosylation.</text>
</comment>
<protein>
    <recommendedName>
        <fullName evidence="6">O-GlcNAc transferase C-terminal domain-containing protein</fullName>
    </recommendedName>
</protein>
<evidence type="ECO:0000256" key="5">
    <source>
        <dbReference type="ARBA" id="ARBA00022803"/>
    </source>
</evidence>
<dbReference type="Proteomes" id="UP001056708">
    <property type="component" value="Chromosome"/>
</dbReference>
<evidence type="ECO:0000256" key="2">
    <source>
        <dbReference type="ARBA" id="ARBA00022676"/>
    </source>
</evidence>
<gene>
    <name evidence="7" type="ORF">NEA10_13235</name>
</gene>
<keyword evidence="3" id="KW-0808">Transferase</keyword>
<dbReference type="Gene3D" id="3.40.50.2000">
    <property type="entry name" value="Glycogen Phosphorylase B"/>
    <property type="match status" value="1"/>
</dbReference>
<sequence length="356" mass="40365">MGYLSECFRQHSVGWLVRWLLHYHDRQQFEIHLYSLSQTGDRLQQQFAQDTTLQFHPLPYSGLEAAERIHRGNIDILVDLDSITSNAGCSTLTLKPAPIQVSWLGCDAPGLPAVDYFLVDSYVLPEGAEQQYSEKLWRLPHSYIAVDGFEMGIPSLRRNHLNIPADAVVYFCSQTGYKRNPQDTRRQLRILAQVPNGYLLIKGVYSDATSLQQQFEALAEAEGVDGERLRFLPITPSEEIHRANLALADVVLDTYPYNGTTTTLEALWAGIPVVSRVGEQFASRQGYTLLNHAGVEAGIALTDEDYLDWGVRLGQDVTLRRQVSAQLLRNRRTAPLWNARQFTREVEQMYQSIVNR</sequence>
<feature type="domain" description="O-GlcNAc transferase C-terminal" evidence="6">
    <location>
        <begin position="158"/>
        <end position="345"/>
    </location>
</feature>
<keyword evidence="4" id="KW-0677">Repeat</keyword>